<feature type="region of interest" description="Disordered" evidence="1">
    <location>
        <begin position="57"/>
        <end position="88"/>
    </location>
</feature>
<organism evidence="3 4">
    <name type="scientific">Laodelphax striatellus</name>
    <name type="common">Small brown planthopper</name>
    <name type="synonym">Delphax striatella</name>
    <dbReference type="NCBI Taxonomy" id="195883"/>
    <lineage>
        <taxon>Eukaryota</taxon>
        <taxon>Metazoa</taxon>
        <taxon>Ecdysozoa</taxon>
        <taxon>Arthropoda</taxon>
        <taxon>Hexapoda</taxon>
        <taxon>Insecta</taxon>
        <taxon>Pterygota</taxon>
        <taxon>Neoptera</taxon>
        <taxon>Paraneoptera</taxon>
        <taxon>Hemiptera</taxon>
        <taxon>Auchenorrhyncha</taxon>
        <taxon>Fulgoroidea</taxon>
        <taxon>Delphacidae</taxon>
        <taxon>Criomorphinae</taxon>
        <taxon>Laodelphax</taxon>
    </lineage>
</organism>
<accession>A0A482WVM7</accession>
<evidence type="ECO:0000313" key="3">
    <source>
        <dbReference type="EMBL" id="RZF37518.1"/>
    </source>
</evidence>
<keyword evidence="4" id="KW-1185">Reference proteome</keyword>
<dbReference type="PROSITE" id="PS51257">
    <property type="entry name" value="PROKAR_LIPOPROTEIN"/>
    <property type="match status" value="1"/>
</dbReference>
<dbReference type="AlphaFoldDB" id="A0A482WVM7"/>
<evidence type="ECO:0000256" key="2">
    <source>
        <dbReference type="SAM" id="SignalP"/>
    </source>
</evidence>
<evidence type="ECO:0000313" key="4">
    <source>
        <dbReference type="Proteomes" id="UP000291343"/>
    </source>
</evidence>
<name>A0A482WVM7_LAOST</name>
<dbReference type="EMBL" id="QKKF02023969">
    <property type="protein sequence ID" value="RZF37518.1"/>
    <property type="molecule type" value="Genomic_DNA"/>
</dbReference>
<sequence>MNRILRACLYAGWSPLFSFAQSCGCCTNSSYTREQNERQKLGWGVCWKIRKRTRYRGEEEEEQKMMTRKRGKVKESRRSDEHVHKSSKSIDAGLEVEIAIFTKEMHVSPVKNQCDSSVKVRPDVMIREEVTPRRRLSSEESRIPVPSSPILRRSGSVRLSSFSPIAEHARNGGTSKNSRTPPLNRHRSLSPCFLSHLFALHGLRDVAQQCLSTPASACLSSPDRDDDADSVQSFGSCSAASCASQCEHACFARNGTTYSGRQRRYVVHCSPHAEPGHEYLTPTQRANNTIRKLKVSRQSTKLISTLRM</sequence>
<feature type="chain" id="PRO_5019772231" evidence="2">
    <location>
        <begin position="21"/>
        <end position="308"/>
    </location>
</feature>
<reference evidence="3 4" key="1">
    <citation type="journal article" date="2017" name="Gigascience">
        <title>Genome sequence of the small brown planthopper, Laodelphax striatellus.</title>
        <authorList>
            <person name="Zhu J."/>
            <person name="Jiang F."/>
            <person name="Wang X."/>
            <person name="Yang P."/>
            <person name="Bao Y."/>
            <person name="Zhao W."/>
            <person name="Wang W."/>
            <person name="Lu H."/>
            <person name="Wang Q."/>
            <person name="Cui N."/>
            <person name="Li J."/>
            <person name="Chen X."/>
            <person name="Luo L."/>
            <person name="Yu J."/>
            <person name="Kang L."/>
            <person name="Cui F."/>
        </authorList>
    </citation>
    <scope>NUCLEOTIDE SEQUENCE [LARGE SCALE GENOMIC DNA]</scope>
    <source>
        <strain evidence="3">Lst14</strain>
    </source>
</reference>
<protein>
    <submittedName>
        <fullName evidence="3">Uncharacterized protein</fullName>
    </submittedName>
</protein>
<comment type="caution">
    <text evidence="3">The sequence shown here is derived from an EMBL/GenBank/DDBJ whole genome shotgun (WGS) entry which is preliminary data.</text>
</comment>
<feature type="signal peptide" evidence="2">
    <location>
        <begin position="1"/>
        <end position="20"/>
    </location>
</feature>
<dbReference type="Proteomes" id="UP000291343">
    <property type="component" value="Unassembled WGS sequence"/>
</dbReference>
<evidence type="ECO:0000256" key="1">
    <source>
        <dbReference type="SAM" id="MobiDB-lite"/>
    </source>
</evidence>
<proteinExistence type="predicted"/>
<keyword evidence="2" id="KW-0732">Signal</keyword>
<feature type="compositionally biased region" description="Basic and acidic residues" evidence="1">
    <location>
        <begin position="73"/>
        <end position="84"/>
    </location>
</feature>
<dbReference type="OrthoDB" id="5807119at2759"/>
<dbReference type="InParanoid" id="A0A482WVM7"/>
<gene>
    <name evidence="3" type="ORF">LSTR_LSTR015581</name>
</gene>